<dbReference type="PANTHER" id="PTHR10622:SF10">
    <property type="entry name" value="HET DOMAIN-CONTAINING PROTEIN"/>
    <property type="match status" value="1"/>
</dbReference>
<gene>
    <name evidence="3" type="ORF">GSI_05318</name>
</gene>
<keyword evidence="4" id="KW-1185">Reference proteome</keyword>
<dbReference type="AlphaFoldDB" id="A0A2G8SFR0"/>
<feature type="domain" description="DUF8212" evidence="2">
    <location>
        <begin position="138"/>
        <end position="290"/>
    </location>
</feature>
<dbReference type="STRING" id="1077348.A0A2G8SFR0"/>
<organism evidence="3 4">
    <name type="scientific">Ganoderma sinense ZZ0214-1</name>
    <dbReference type="NCBI Taxonomy" id="1077348"/>
    <lineage>
        <taxon>Eukaryota</taxon>
        <taxon>Fungi</taxon>
        <taxon>Dikarya</taxon>
        <taxon>Basidiomycota</taxon>
        <taxon>Agaricomycotina</taxon>
        <taxon>Agaricomycetes</taxon>
        <taxon>Polyporales</taxon>
        <taxon>Polyporaceae</taxon>
        <taxon>Ganoderma</taxon>
    </lineage>
</organism>
<sequence>MYDWYSYAKTCYVFLPDVSSHEAVGSRARGCWETEFRQSQWFSRGWTLQELLAPNVVIFFSKDWQVLGSKHALASLVEDITSIEAAVIKCKKPLNQVSVAGRMTWAASRKTTREEDRAYSLLGIFGVNIRIVYGEGSYAFYRLQEAIIDEIPDQTIFAWQLCPPQKGLLPETFSRPSDAHRYRYTPALSTIPSARATPDKQLPELPSNAPYDPRQYLLANSPDDFANSSDLAPLSREELVEILHITPADTFQTFKSTAHGISTRLPLVEFTTPFGHPDSASLYLALLACTFGGSKTLVALLLRSHGNAPSVQASQYVVGTTLEPDGESPPTPSGPDALPPSIDNSYVRATVLNPEQAAKFCDTFAHGDIFIANRPPRAQHKVERDLPLYRDISSTRERFHVKPCGWSSRLLTQQGYTMSSRRIHSLLTLDPGILLEDVATRFIITRDGVDGGPSLEVQVGRLRTNDAQGLGVAVLCGGDMDLADGSSSFTHKHHSYISDWDRQGSAATKELDLVSLRGTELTLRLVFTHESNNVSRGAAGSTGSSYRLGAEIFDIWDDCNCPRQQLGNAASSDDRDGNHAPPQMTREANPWHIPSLSMSPRDRGRSGLRR</sequence>
<dbReference type="InterPro" id="IPR058525">
    <property type="entry name" value="DUF8212"/>
</dbReference>
<proteinExistence type="predicted"/>
<dbReference type="PANTHER" id="PTHR10622">
    <property type="entry name" value="HET DOMAIN-CONTAINING PROTEIN"/>
    <property type="match status" value="1"/>
</dbReference>
<dbReference type="OrthoDB" id="2749026at2759"/>
<feature type="region of interest" description="Disordered" evidence="1">
    <location>
        <begin position="566"/>
        <end position="610"/>
    </location>
</feature>
<evidence type="ECO:0000313" key="3">
    <source>
        <dbReference type="EMBL" id="PIL32615.1"/>
    </source>
</evidence>
<protein>
    <recommendedName>
        <fullName evidence="2">DUF8212 domain-containing protein</fullName>
    </recommendedName>
</protein>
<evidence type="ECO:0000313" key="4">
    <source>
        <dbReference type="Proteomes" id="UP000230002"/>
    </source>
</evidence>
<dbReference type="EMBL" id="AYKW01000010">
    <property type="protein sequence ID" value="PIL32615.1"/>
    <property type="molecule type" value="Genomic_DNA"/>
</dbReference>
<feature type="compositionally biased region" description="Basic and acidic residues" evidence="1">
    <location>
        <begin position="600"/>
        <end position="610"/>
    </location>
</feature>
<evidence type="ECO:0000259" key="2">
    <source>
        <dbReference type="Pfam" id="PF26640"/>
    </source>
</evidence>
<comment type="caution">
    <text evidence="3">The sequence shown here is derived from an EMBL/GenBank/DDBJ whole genome shotgun (WGS) entry which is preliminary data.</text>
</comment>
<reference evidence="3 4" key="1">
    <citation type="journal article" date="2015" name="Sci. Rep.">
        <title>Chromosome-level genome map provides insights into diverse defense mechanisms in the medicinal fungus Ganoderma sinense.</title>
        <authorList>
            <person name="Zhu Y."/>
            <person name="Xu J."/>
            <person name="Sun C."/>
            <person name="Zhou S."/>
            <person name="Xu H."/>
            <person name="Nelson D.R."/>
            <person name="Qian J."/>
            <person name="Song J."/>
            <person name="Luo H."/>
            <person name="Xiang L."/>
            <person name="Li Y."/>
            <person name="Xu Z."/>
            <person name="Ji A."/>
            <person name="Wang L."/>
            <person name="Lu S."/>
            <person name="Hayward A."/>
            <person name="Sun W."/>
            <person name="Li X."/>
            <person name="Schwartz D.C."/>
            <person name="Wang Y."/>
            <person name="Chen S."/>
        </authorList>
    </citation>
    <scope>NUCLEOTIDE SEQUENCE [LARGE SCALE GENOMIC DNA]</scope>
    <source>
        <strain evidence="3 4">ZZ0214-1</strain>
    </source>
</reference>
<dbReference type="Proteomes" id="UP000230002">
    <property type="component" value="Unassembled WGS sequence"/>
</dbReference>
<dbReference type="Pfam" id="PF26640">
    <property type="entry name" value="DUF8212"/>
    <property type="match status" value="1"/>
</dbReference>
<feature type="region of interest" description="Disordered" evidence="1">
    <location>
        <begin position="321"/>
        <end position="340"/>
    </location>
</feature>
<accession>A0A2G8SFR0</accession>
<name>A0A2G8SFR0_9APHY</name>
<evidence type="ECO:0000256" key="1">
    <source>
        <dbReference type="SAM" id="MobiDB-lite"/>
    </source>
</evidence>